<dbReference type="Pfam" id="PF01232">
    <property type="entry name" value="Mannitol_dh"/>
    <property type="match status" value="1"/>
</dbReference>
<dbReference type="PANTHER" id="PTHR30524">
    <property type="entry name" value="MANNITOL-1-PHOSPHATE 5-DEHYDROGENASE"/>
    <property type="match status" value="1"/>
</dbReference>
<dbReference type="InterPro" id="IPR023028">
    <property type="entry name" value="Mannitol_1_phos_5_DH"/>
</dbReference>
<gene>
    <name evidence="7" type="primary">mtlD</name>
    <name evidence="10" type="ORF">FTX54_002290</name>
</gene>
<evidence type="ECO:0000256" key="5">
    <source>
        <dbReference type="ARBA" id="ARBA00023027"/>
    </source>
</evidence>
<comment type="caution">
    <text evidence="7">Lacks conserved residue(s) required for the propagation of feature annotation.</text>
</comment>
<dbReference type="PRINTS" id="PR00084">
    <property type="entry name" value="MTLDHDRGNASE"/>
</dbReference>
<reference evidence="10 11" key="1">
    <citation type="submission" date="2024-01" db="EMBL/GenBank/DDBJ databases">
        <title>Complete Genome Sequence of Alkalicoccus halolimnae BZ-SZ-XJ29T, a Moderately Halophilic Bacterium Isolated from a Salt Lake.</title>
        <authorList>
            <person name="Zhao B."/>
        </authorList>
    </citation>
    <scope>NUCLEOTIDE SEQUENCE [LARGE SCALE GENOMIC DNA]</scope>
    <source>
        <strain evidence="10 11">BZ-SZ-XJ29</strain>
    </source>
</reference>
<sequence>MQALHFGAGNIGKGFIGYLLNKTGYEVCFVDVNQHAIDRFNRSNRYYVEILDDHHTIEEVSPVTALNSLTQEKEVMDKIEQADIITTSVGIDNLPRIADVISKGLLKRLKWNQKKLDIIANENAINASSTLKAEIGKLVSFKEMQDILACTGFPNASVDRLALTKEAEEEETALVEPIFEWVINHTEIKNHELPSIQGAAYVDDLKPFIERKLYSVNMAHAATAYIANLFNESTIQSALDKPEIEQFIKSTMNETAQYFITKFDVRREDMDAYINKTLKRFKNKNISDDISRVGRAPIRKLGHDERLVKPARELHSLGLPITHLAYAIAAGYHFDNPEDEEAVTLQNFIREKGIEAAIIQFSRIEDHSMKAVIIDHYHDLKDHKNNETSPVLPS</sequence>
<evidence type="ECO:0000313" key="11">
    <source>
        <dbReference type="Proteomes" id="UP000321816"/>
    </source>
</evidence>
<dbReference type="InterPro" id="IPR013118">
    <property type="entry name" value="Mannitol_DH_C"/>
</dbReference>
<evidence type="ECO:0000256" key="6">
    <source>
        <dbReference type="ARBA" id="ARBA00048615"/>
    </source>
</evidence>
<dbReference type="EMBL" id="CP144914">
    <property type="protein sequence ID" value="WWD80414.1"/>
    <property type="molecule type" value="Genomic_DNA"/>
</dbReference>
<protein>
    <recommendedName>
        <fullName evidence="3 7">Mannitol-1-phosphate 5-dehydrogenase</fullName>
        <ecNumber evidence="2 7">1.1.1.17</ecNumber>
    </recommendedName>
</protein>
<dbReference type="RefSeq" id="WP_147803895.1">
    <property type="nucleotide sequence ID" value="NZ_CP144914.1"/>
</dbReference>
<keyword evidence="4 7" id="KW-0560">Oxidoreductase</keyword>
<dbReference type="NCBIfam" id="NF002652">
    <property type="entry name" value="PRK02318.2-5"/>
    <property type="match status" value="1"/>
</dbReference>
<feature type="domain" description="Mannitol dehydrogenase N-terminal" evidence="8">
    <location>
        <begin position="1"/>
        <end position="193"/>
    </location>
</feature>
<dbReference type="Pfam" id="PF08125">
    <property type="entry name" value="Mannitol_dh_C"/>
    <property type="match status" value="1"/>
</dbReference>
<dbReference type="Gene3D" id="1.10.1040.10">
    <property type="entry name" value="N-(1-d-carboxylethyl)-l-norvaline Dehydrogenase, domain 2"/>
    <property type="match status" value="1"/>
</dbReference>
<keyword evidence="11" id="KW-1185">Reference proteome</keyword>
<dbReference type="InterPro" id="IPR013131">
    <property type="entry name" value="Mannitol_DH_N"/>
</dbReference>
<dbReference type="EC" id="1.1.1.17" evidence="2 7"/>
<dbReference type="GO" id="GO:0005829">
    <property type="term" value="C:cytosol"/>
    <property type="evidence" value="ECO:0007669"/>
    <property type="project" value="TreeGrafter"/>
</dbReference>
<dbReference type="InterPro" id="IPR000669">
    <property type="entry name" value="Mannitol_DH"/>
</dbReference>
<evidence type="ECO:0000256" key="2">
    <source>
        <dbReference type="ARBA" id="ARBA00012939"/>
    </source>
</evidence>
<feature type="domain" description="Mannitol dehydrogenase C-terminal" evidence="9">
    <location>
        <begin position="204"/>
        <end position="382"/>
    </location>
</feature>
<dbReference type="HAMAP" id="MF_00196">
    <property type="entry name" value="Mannitol_dehydrog"/>
    <property type="match status" value="1"/>
</dbReference>
<proteinExistence type="inferred from homology"/>
<dbReference type="InterPro" id="IPR013328">
    <property type="entry name" value="6PGD_dom2"/>
</dbReference>
<dbReference type="KEGG" id="ahal:FTX54_002290"/>
<evidence type="ECO:0000259" key="8">
    <source>
        <dbReference type="Pfam" id="PF01232"/>
    </source>
</evidence>
<dbReference type="SUPFAM" id="SSF48179">
    <property type="entry name" value="6-phosphogluconate dehydrogenase C-terminal domain-like"/>
    <property type="match status" value="1"/>
</dbReference>
<dbReference type="SUPFAM" id="SSF51735">
    <property type="entry name" value="NAD(P)-binding Rossmann-fold domains"/>
    <property type="match status" value="1"/>
</dbReference>
<dbReference type="GO" id="GO:0019592">
    <property type="term" value="P:mannitol catabolic process"/>
    <property type="evidence" value="ECO:0007669"/>
    <property type="project" value="TreeGrafter"/>
</dbReference>
<name>A0A5C7F3S9_9BACI</name>
<dbReference type="AlphaFoldDB" id="A0A5C7F3S9"/>
<dbReference type="Gene3D" id="3.40.50.720">
    <property type="entry name" value="NAD(P)-binding Rossmann-like Domain"/>
    <property type="match status" value="1"/>
</dbReference>
<dbReference type="Proteomes" id="UP000321816">
    <property type="component" value="Chromosome"/>
</dbReference>
<dbReference type="InterPro" id="IPR008927">
    <property type="entry name" value="6-PGluconate_DH-like_C_sf"/>
</dbReference>
<evidence type="ECO:0000256" key="4">
    <source>
        <dbReference type="ARBA" id="ARBA00023002"/>
    </source>
</evidence>
<accession>A0A5C7F3S9</accession>
<evidence type="ECO:0000256" key="3">
    <source>
        <dbReference type="ARBA" id="ARBA00016219"/>
    </source>
</evidence>
<dbReference type="GO" id="GO:0008926">
    <property type="term" value="F:mannitol-1-phosphate 5-dehydrogenase activity"/>
    <property type="evidence" value="ECO:0007669"/>
    <property type="project" value="UniProtKB-UniRule"/>
</dbReference>
<dbReference type="InterPro" id="IPR036291">
    <property type="entry name" value="NAD(P)-bd_dom_sf"/>
</dbReference>
<evidence type="ECO:0000259" key="9">
    <source>
        <dbReference type="Pfam" id="PF08125"/>
    </source>
</evidence>
<evidence type="ECO:0000256" key="1">
    <source>
        <dbReference type="ARBA" id="ARBA00006541"/>
    </source>
</evidence>
<dbReference type="PANTHER" id="PTHR30524:SF0">
    <property type="entry name" value="ALTRONATE OXIDOREDUCTASE-RELATED"/>
    <property type="match status" value="1"/>
</dbReference>
<dbReference type="OrthoDB" id="271711at2"/>
<organism evidence="10 11">
    <name type="scientific">Alkalicoccus halolimnae</name>
    <dbReference type="NCBI Taxonomy" id="1667239"/>
    <lineage>
        <taxon>Bacteria</taxon>
        <taxon>Bacillati</taxon>
        <taxon>Bacillota</taxon>
        <taxon>Bacilli</taxon>
        <taxon>Bacillales</taxon>
        <taxon>Bacillaceae</taxon>
        <taxon>Alkalicoccus</taxon>
    </lineage>
</organism>
<evidence type="ECO:0000256" key="7">
    <source>
        <dbReference type="HAMAP-Rule" id="MF_00196"/>
    </source>
</evidence>
<evidence type="ECO:0000313" key="10">
    <source>
        <dbReference type="EMBL" id="WWD80414.1"/>
    </source>
</evidence>
<comment type="catalytic activity">
    <reaction evidence="6 7">
        <text>D-mannitol 1-phosphate + NAD(+) = beta-D-fructose 6-phosphate + NADH + H(+)</text>
        <dbReference type="Rhea" id="RHEA:19661"/>
        <dbReference type="ChEBI" id="CHEBI:15378"/>
        <dbReference type="ChEBI" id="CHEBI:57540"/>
        <dbReference type="ChEBI" id="CHEBI:57634"/>
        <dbReference type="ChEBI" id="CHEBI:57945"/>
        <dbReference type="ChEBI" id="CHEBI:61381"/>
        <dbReference type="EC" id="1.1.1.17"/>
    </reaction>
</comment>
<comment type="similarity">
    <text evidence="1 7">Belongs to the mannitol dehydrogenase family.</text>
</comment>
<keyword evidence="5 7" id="KW-0520">NAD</keyword>